<evidence type="ECO:0000313" key="7">
    <source>
        <dbReference type="Proteomes" id="UP000246050"/>
    </source>
</evidence>
<dbReference type="PANTHER" id="PTHR43335:SF4">
    <property type="entry name" value="ABC TRANSPORTER, ATP-BINDING PROTEIN"/>
    <property type="match status" value="1"/>
</dbReference>
<dbReference type="PANTHER" id="PTHR43335">
    <property type="entry name" value="ABC TRANSPORTER, ATP-BINDING PROTEIN"/>
    <property type="match status" value="1"/>
</dbReference>
<evidence type="ECO:0000256" key="2">
    <source>
        <dbReference type="ARBA" id="ARBA00022448"/>
    </source>
</evidence>
<dbReference type="Pfam" id="PF00005">
    <property type="entry name" value="ABC_tran"/>
    <property type="match status" value="1"/>
</dbReference>
<keyword evidence="2" id="KW-0813">Transport</keyword>
<dbReference type="InterPro" id="IPR027417">
    <property type="entry name" value="P-loop_NTPase"/>
</dbReference>
<keyword evidence="3" id="KW-0547">Nucleotide-binding</keyword>
<comment type="caution">
    <text evidence="6">The sequence shown here is derived from an EMBL/GenBank/DDBJ whole genome shotgun (WGS) entry which is preliminary data.</text>
</comment>
<evidence type="ECO:0000259" key="5">
    <source>
        <dbReference type="PROSITE" id="PS50893"/>
    </source>
</evidence>
<dbReference type="PROSITE" id="PS00211">
    <property type="entry name" value="ABC_TRANSPORTER_1"/>
    <property type="match status" value="1"/>
</dbReference>
<dbReference type="OrthoDB" id="3452254at2"/>
<feature type="domain" description="ABC transporter" evidence="5">
    <location>
        <begin position="7"/>
        <end position="234"/>
    </location>
</feature>
<dbReference type="GO" id="GO:0005524">
    <property type="term" value="F:ATP binding"/>
    <property type="evidence" value="ECO:0007669"/>
    <property type="project" value="UniProtKB-KW"/>
</dbReference>
<dbReference type="Gene3D" id="3.40.50.300">
    <property type="entry name" value="P-loop containing nucleotide triphosphate hydrolases"/>
    <property type="match status" value="1"/>
</dbReference>
<dbReference type="GO" id="GO:0016887">
    <property type="term" value="F:ATP hydrolysis activity"/>
    <property type="evidence" value="ECO:0007669"/>
    <property type="project" value="InterPro"/>
</dbReference>
<protein>
    <submittedName>
        <fullName evidence="6">ABC transporter</fullName>
    </submittedName>
</protein>
<dbReference type="PROSITE" id="PS50893">
    <property type="entry name" value="ABC_TRANSPORTER_2"/>
    <property type="match status" value="1"/>
</dbReference>
<evidence type="ECO:0000313" key="6">
    <source>
        <dbReference type="EMBL" id="PWR14640.1"/>
    </source>
</evidence>
<evidence type="ECO:0000256" key="3">
    <source>
        <dbReference type="ARBA" id="ARBA00022741"/>
    </source>
</evidence>
<dbReference type="InterPro" id="IPR003439">
    <property type="entry name" value="ABC_transporter-like_ATP-bd"/>
</dbReference>
<dbReference type="InterPro" id="IPR017871">
    <property type="entry name" value="ABC_transporter-like_CS"/>
</dbReference>
<organism evidence="6 7">
    <name type="scientific">Micromonospora sicca</name>
    <dbReference type="NCBI Taxonomy" id="2202420"/>
    <lineage>
        <taxon>Bacteria</taxon>
        <taxon>Bacillati</taxon>
        <taxon>Actinomycetota</taxon>
        <taxon>Actinomycetes</taxon>
        <taxon>Micromonosporales</taxon>
        <taxon>Micromonosporaceae</taxon>
        <taxon>Micromonospora</taxon>
    </lineage>
</organism>
<proteinExistence type="inferred from homology"/>
<keyword evidence="4" id="KW-0067">ATP-binding</keyword>
<dbReference type="AlphaFoldDB" id="A0A317DKF7"/>
<name>A0A317DKF7_9ACTN</name>
<reference evidence="6 7" key="1">
    <citation type="submission" date="2018-05" db="EMBL/GenBank/DDBJ databases">
        <title>Micromonosporas from Atacama Desert.</title>
        <authorList>
            <person name="Carro L."/>
            <person name="Golinska P."/>
            <person name="Klenk H.-P."/>
            <person name="Goodfellow M."/>
        </authorList>
    </citation>
    <scope>NUCLEOTIDE SEQUENCE [LARGE SCALE GENOMIC DNA]</scope>
    <source>
        <strain evidence="6 7">4G51</strain>
    </source>
</reference>
<accession>A0A317DKF7</accession>
<dbReference type="SUPFAM" id="SSF52540">
    <property type="entry name" value="P-loop containing nucleoside triphosphate hydrolases"/>
    <property type="match status" value="1"/>
</dbReference>
<gene>
    <name evidence="6" type="ORF">DKT69_15375</name>
</gene>
<evidence type="ECO:0000256" key="1">
    <source>
        <dbReference type="ARBA" id="ARBA00005417"/>
    </source>
</evidence>
<dbReference type="InterPro" id="IPR003593">
    <property type="entry name" value="AAA+_ATPase"/>
</dbReference>
<sequence>MDALLAIRARGITKSFGDVVALDGIDLEVTQGQIHGLVGPNGAGKTTLLGLLLGLAVADSGHLEILGTPIARALAAPDGVAGFVDGPGLYPSLTARQNLAALAALRGHSVRTTGIDDVLDQVGLTDVADDRASGFSLGMRQRLGLAAALLTKPRLLVLDEPSNGLDPAGKTHVHSVLTRLATDGTSVVLSSHRMDDLEALCSEVTILATGRVVFSGPLSKLAAESRELDYRLRTSDPQAARRLAADTAGVHVDDDAGARHDTQVLVVRALVPALDELVVRLVHAGIAVRELAPVVSPLEAAFLALTEQQEAIR</sequence>
<dbReference type="EMBL" id="QGKS01000223">
    <property type="protein sequence ID" value="PWR14640.1"/>
    <property type="molecule type" value="Genomic_DNA"/>
</dbReference>
<dbReference type="Proteomes" id="UP000246050">
    <property type="component" value="Unassembled WGS sequence"/>
</dbReference>
<evidence type="ECO:0000256" key="4">
    <source>
        <dbReference type="ARBA" id="ARBA00022840"/>
    </source>
</evidence>
<comment type="similarity">
    <text evidence="1">Belongs to the ABC transporter superfamily.</text>
</comment>
<dbReference type="SMART" id="SM00382">
    <property type="entry name" value="AAA"/>
    <property type="match status" value="1"/>
</dbReference>
<dbReference type="RefSeq" id="WP_109802239.1">
    <property type="nucleotide sequence ID" value="NZ_QGKS01000223.1"/>
</dbReference>